<evidence type="ECO:0000313" key="1">
    <source>
        <dbReference type="EMBL" id="KAK5689629.1"/>
    </source>
</evidence>
<evidence type="ECO:0000313" key="2">
    <source>
        <dbReference type="Proteomes" id="UP001310594"/>
    </source>
</evidence>
<dbReference type="EMBL" id="JAVRQU010000030">
    <property type="protein sequence ID" value="KAK5689629.1"/>
    <property type="molecule type" value="Genomic_DNA"/>
</dbReference>
<proteinExistence type="predicted"/>
<organism evidence="1 2">
    <name type="scientific">Elasticomyces elasticus</name>
    <dbReference type="NCBI Taxonomy" id="574655"/>
    <lineage>
        <taxon>Eukaryota</taxon>
        <taxon>Fungi</taxon>
        <taxon>Dikarya</taxon>
        <taxon>Ascomycota</taxon>
        <taxon>Pezizomycotina</taxon>
        <taxon>Dothideomycetes</taxon>
        <taxon>Dothideomycetidae</taxon>
        <taxon>Mycosphaerellales</taxon>
        <taxon>Teratosphaeriaceae</taxon>
        <taxon>Elasticomyces</taxon>
    </lineage>
</organism>
<protein>
    <submittedName>
        <fullName evidence="1">Uncharacterized protein</fullName>
    </submittedName>
</protein>
<reference evidence="1" key="1">
    <citation type="submission" date="2023-08" db="EMBL/GenBank/DDBJ databases">
        <title>Black Yeasts Isolated from many extreme environments.</title>
        <authorList>
            <person name="Coleine C."/>
            <person name="Stajich J.E."/>
            <person name="Selbmann L."/>
        </authorList>
    </citation>
    <scope>NUCLEOTIDE SEQUENCE</scope>
    <source>
        <strain evidence="1">CCFEE 5810</strain>
    </source>
</reference>
<comment type="caution">
    <text evidence="1">The sequence shown here is derived from an EMBL/GenBank/DDBJ whole genome shotgun (WGS) entry which is preliminary data.</text>
</comment>
<dbReference type="Proteomes" id="UP001310594">
    <property type="component" value="Unassembled WGS sequence"/>
</dbReference>
<accession>A0AAN7VQG3</accession>
<name>A0AAN7VQG3_9PEZI</name>
<sequence>MFQGTNLYDRRLWDALREKGYVKPSDEQFINFGELSSNGLRSELMYRGEYLDPMNLERYQAEHSKVQREKTSSGLVAMSLCRSASPTLRSLTIDWALMAPRTTPEMDTIAYFGWVDVFIELFALRLPCLRAFQLRNAVTFDTRLPPGLYLFDCADEHPPQPDINYVDPNKVALRRKRWSTCCLEFMEYHDRLQCLGWPMANFFSERSVSADLDISSRAAAVIDNLGRTLVDLRVDTMYRGTGEPHSESTFCTDTKERDRRRRFIEQFASKMRKVESIKIEGGVPRDERREIVRALHACPLKKVVMIGVCFPIGNTWGADGEDLLEPIDDDEDIDNLPGEDNEAIWKYGPMPLEPVSSDSRFKADYGWSPSPPMLNTIAAYHAQTVTELKFCGYKGAPVLWLPTPITTPLLSALKHFHKLKSLVMSLTLSTMFEDSTRDRDVIDYWLNTRSSDSTALVRVTDEEPEGWERELKTKYAPDAMAWRVTSLLGPFLSERAKASEGGVNIRASVCLGDSGGGIFDLDIVVGKGAVGSDVCLGFKGPREELEPERRRTKLNERRWF</sequence>
<gene>
    <name evidence="1" type="ORF">LTR97_012802</name>
</gene>
<dbReference type="AlphaFoldDB" id="A0AAN7VQG3"/>